<dbReference type="Pfam" id="PF07876">
    <property type="entry name" value="Dabb"/>
    <property type="match status" value="1"/>
</dbReference>
<dbReference type="PANTHER" id="PTHR33178:SF10">
    <property type="entry name" value="STRESS-RESPONSE A_B BARREL DOMAIN-CONTAINING PROTEIN"/>
    <property type="match status" value="1"/>
</dbReference>
<dbReference type="SUPFAM" id="SSF54909">
    <property type="entry name" value="Dimeric alpha+beta barrel"/>
    <property type="match status" value="1"/>
</dbReference>
<evidence type="ECO:0000313" key="3">
    <source>
        <dbReference type="EMBL" id="KAF2257034.1"/>
    </source>
</evidence>
<dbReference type="AlphaFoldDB" id="A0A6A6J2H4"/>
<dbReference type="OrthoDB" id="1601230at2759"/>
<organism evidence="3 4">
    <name type="scientific">Trematosphaeria pertusa</name>
    <dbReference type="NCBI Taxonomy" id="390896"/>
    <lineage>
        <taxon>Eukaryota</taxon>
        <taxon>Fungi</taxon>
        <taxon>Dikarya</taxon>
        <taxon>Ascomycota</taxon>
        <taxon>Pezizomycotina</taxon>
        <taxon>Dothideomycetes</taxon>
        <taxon>Pleosporomycetidae</taxon>
        <taxon>Pleosporales</taxon>
        <taxon>Massarineae</taxon>
        <taxon>Trematosphaeriaceae</taxon>
        <taxon>Trematosphaeria</taxon>
    </lineage>
</organism>
<reference evidence="3" key="1">
    <citation type="journal article" date="2020" name="Stud. Mycol.">
        <title>101 Dothideomycetes genomes: a test case for predicting lifestyles and emergence of pathogens.</title>
        <authorList>
            <person name="Haridas S."/>
            <person name="Albert R."/>
            <person name="Binder M."/>
            <person name="Bloem J."/>
            <person name="Labutti K."/>
            <person name="Salamov A."/>
            <person name="Andreopoulos B."/>
            <person name="Baker S."/>
            <person name="Barry K."/>
            <person name="Bills G."/>
            <person name="Bluhm B."/>
            <person name="Cannon C."/>
            <person name="Castanera R."/>
            <person name="Culley D."/>
            <person name="Daum C."/>
            <person name="Ezra D."/>
            <person name="Gonzalez J."/>
            <person name="Henrissat B."/>
            <person name="Kuo A."/>
            <person name="Liang C."/>
            <person name="Lipzen A."/>
            <person name="Lutzoni F."/>
            <person name="Magnuson J."/>
            <person name="Mondo S."/>
            <person name="Nolan M."/>
            <person name="Ohm R."/>
            <person name="Pangilinan J."/>
            <person name="Park H.-J."/>
            <person name="Ramirez L."/>
            <person name="Alfaro M."/>
            <person name="Sun H."/>
            <person name="Tritt A."/>
            <person name="Yoshinaga Y."/>
            <person name="Zwiers L.-H."/>
            <person name="Turgeon B."/>
            <person name="Goodwin S."/>
            <person name="Spatafora J."/>
            <person name="Crous P."/>
            <person name="Grigoriev I."/>
        </authorList>
    </citation>
    <scope>NUCLEOTIDE SEQUENCE</scope>
    <source>
        <strain evidence="3">CBS 122368</strain>
    </source>
</reference>
<dbReference type="PROSITE" id="PS51502">
    <property type="entry name" value="S_R_A_B_BARREL"/>
    <property type="match status" value="1"/>
</dbReference>
<dbReference type="EMBL" id="ML987189">
    <property type="protein sequence ID" value="KAF2257034.1"/>
    <property type="molecule type" value="Genomic_DNA"/>
</dbReference>
<comment type="subunit">
    <text evidence="1">Homodimer.</text>
</comment>
<proteinExistence type="predicted"/>
<dbReference type="InterPro" id="IPR044662">
    <property type="entry name" value="HS1/DABB1-like"/>
</dbReference>
<feature type="domain" description="Stress-response A/B barrel" evidence="2">
    <location>
        <begin position="3"/>
        <end position="105"/>
    </location>
</feature>
<name>A0A6A6J2H4_9PLEO</name>
<evidence type="ECO:0000259" key="2">
    <source>
        <dbReference type="PROSITE" id="PS51502"/>
    </source>
</evidence>
<dbReference type="InterPro" id="IPR013097">
    <property type="entry name" value="Dabb"/>
</dbReference>
<gene>
    <name evidence="3" type="ORF">BU26DRAFT_412322</name>
</gene>
<dbReference type="RefSeq" id="XP_033692038.1">
    <property type="nucleotide sequence ID" value="XM_033822964.1"/>
</dbReference>
<dbReference type="SMART" id="SM00886">
    <property type="entry name" value="Dabb"/>
    <property type="match status" value="1"/>
</dbReference>
<dbReference type="Proteomes" id="UP000800094">
    <property type="component" value="Unassembled WGS sequence"/>
</dbReference>
<evidence type="ECO:0000313" key="4">
    <source>
        <dbReference type="Proteomes" id="UP000800094"/>
    </source>
</evidence>
<evidence type="ECO:0000256" key="1">
    <source>
        <dbReference type="ARBA" id="ARBA00011738"/>
    </source>
</evidence>
<keyword evidence="4" id="KW-1185">Reference proteome</keyword>
<dbReference type="GeneID" id="54576294"/>
<protein>
    <submittedName>
        <fullName evidence="3">Dabb-domain-containing protein</fullName>
    </submittedName>
</protein>
<accession>A0A6A6J2H4</accession>
<sequence length="110" mass="12357">MAIIHIVLFGWKSTATPEQVDNACKRMLALGQKCLHPTTNKPYVISLVGGKNNSPEGHAGASTHGFVVEFEKEDDREYYLNKDPEHLAFVKSVREIVEDIRVVDFEPGKF</sequence>
<dbReference type="PANTHER" id="PTHR33178">
    <property type="match status" value="1"/>
</dbReference>
<dbReference type="Gene3D" id="3.30.70.100">
    <property type="match status" value="1"/>
</dbReference>
<dbReference type="InterPro" id="IPR011008">
    <property type="entry name" value="Dimeric_a/b-barrel"/>
</dbReference>